<organism evidence="1 2">
    <name type="scientific">Neotoma lepida</name>
    <name type="common">Desert woodrat</name>
    <dbReference type="NCBI Taxonomy" id="56216"/>
    <lineage>
        <taxon>Eukaryota</taxon>
        <taxon>Metazoa</taxon>
        <taxon>Chordata</taxon>
        <taxon>Craniata</taxon>
        <taxon>Vertebrata</taxon>
        <taxon>Euteleostomi</taxon>
        <taxon>Mammalia</taxon>
        <taxon>Eutheria</taxon>
        <taxon>Euarchontoglires</taxon>
        <taxon>Glires</taxon>
        <taxon>Rodentia</taxon>
        <taxon>Myomorpha</taxon>
        <taxon>Muroidea</taxon>
        <taxon>Cricetidae</taxon>
        <taxon>Neotominae</taxon>
        <taxon>Neotoma</taxon>
    </lineage>
</organism>
<evidence type="ECO:0000313" key="2">
    <source>
        <dbReference type="Proteomes" id="UP000092124"/>
    </source>
</evidence>
<comment type="caution">
    <text evidence="1">The sequence shown here is derived from an EMBL/GenBank/DDBJ whole genome shotgun (WGS) entry which is preliminary data.</text>
</comment>
<dbReference type="Proteomes" id="UP000092124">
    <property type="component" value="Unassembled WGS sequence"/>
</dbReference>
<protein>
    <submittedName>
        <fullName evidence="1">Uncharacterized protein</fullName>
    </submittedName>
</protein>
<reference evidence="1 2" key="1">
    <citation type="submission" date="2016-06" db="EMBL/GenBank/DDBJ databases">
        <title>The Draft Genome Sequence and Annotation of the Desert Woodrat Neotoma lepida.</title>
        <authorList>
            <person name="Campbell M."/>
            <person name="Oakeson K.F."/>
            <person name="Yandell M."/>
            <person name="Halpert J.R."/>
            <person name="Dearing D."/>
        </authorList>
    </citation>
    <scope>NUCLEOTIDE SEQUENCE [LARGE SCALE GENOMIC DNA]</scope>
    <source>
        <strain evidence="1">417</strain>
        <tissue evidence="1">Liver</tissue>
    </source>
</reference>
<proteinExistence type="predicted"/>
<dbReference type="AlphaFoldDB" id="A0A1A6GH45"/>
<gene>
    <name evidence="1" type="ORF">A6R68_06268</name>
</gene>
<keyword evidence="2" id="KW-1185">Reference proteome</keyword>
<accession>A0A1A6GH45</accession>
<sequence>MSPSNCGAGPGPEVGTPGALDLCLGAQPFGGWRVEKLHVPQRWLLLILIYKQTLTSDTSVYKCGGDDQRPDITTVILLVLRIGSCKAIIMKNIDAGTSDCPYSCALRCSYGTNVVLHFAAVTVRGKVMRHDKIQHRPTSPNVMERGAEVSK</sequence>
<dbReference type="EMBL" id="LZPO01097099">
    <property type="protein sequence ID" value="OBS65184.1"/>
    <property type="molecule type" value="Genomic_DNA"/>
</dbReference>
<evidence type="ECO:0000313" key="1">
    <source>
        <dbReference type="EMBL" id="OBS65184.1"/>
    </source>
</evidence>
<name>A0A1A6GH45_NEOLE</name>